<keyword evidence="4 7" id="KW-0489">Methyltransferase</keyword>
<dbReference type="GO" id="GO:0005737">
    <property type="term" value="C:cytoplasm"/>
    <property type="evidence" value="ECO:0007669"/>
    <property type="project" value="UniProtKB-SubCell"/>
</dbReference>
<reference evidence="8" key="1">
    <citation type="submission" date="2022-07" db="EMBL/GenBank/DDBJ databases">
        <title>Complete genome sequence of Salinispirillum sp. LH10-3-1 capable of multiple carbohydrate inversion isolated from a soda lake.</title>
        <authorList>
            <person name="Liu J."/>
            <person name="Zhai Y."/>
            <person name="Zhang H."/>
            <person name="Yang H."/>
            <person name="Qu J."/>
            <person name="Li J."/>
        </authorList>
    </citation>
    <scope>NUCLEOTIDE SEQUENCE</scope>
    <source>
        <strain evidence="8">LH 10-3-1</strain>
    </source>
</reference>
<dbReference type="GO" id="GO:0030091">
    <property type="term" value="P:protein repair"/>
    <property type="evidence" value="ECO:0007669"/>
    <property type="project" value="UniProtKB-UniRule"/>
</dbReference>
<evidence type="ECO:0000256" key="2">
    <source>
        <dbReference type="ARBA" id="ARBA00005369"/>
    </source>
</evidence>
<dbReference type="GO" id="GO:0032259">
    <property type="term" value="P:methylation"/>
    <property type="evidence" value="ECO:0007669"/>
    <property type="project" value="UniProtKB-KW"/>
</dbReference>
<dbReference type="EC" id="2.1.1.77" evidence="7"/>
<keyword evidence="6 7" id="KW-0949">S-adenosyl-L-methionine</keyword>
<sequence>MSTAPNALQLAGIGMTSARARQRMIDRLVSRGISDEAVLMVMAAVPRHIFVDEALSHRAYDDTTLPIGYGQTLSNSYTVARMTSLVKECSALESVLEIGSGSGYQTSVLAHLAKQVWSVERIAELQDRARSRCRLLSLSNVRFRVADGHWGWAEKGPYDAIVCTAAPDAVPSALLDQLSPEGGVLVIPVGDQQQQRLMRYRRYGDDIQSEDVEEAFFVPLVNTQVPL</sequence>
<proteinExistence type="inferred from homology"/>
<keyword evidence="3 7" id="KW-0963">Cytoplasm</keyword>
<evidence type="ECO:0000256" key="6">
    <source>
        <dbReference type="ARBA" id="ARBA00022691"/>
    </source>
</evidence>
<name>A0AB38YIR4_9GAMM</name>
<dbReference type="RefSeq" id="WP_304996518.1">
    <property type="nucleotide sequence ID" value="NZ_CP101717.1"/>
</dbReference>
<evidence type="ECO:0000256" key="5">
    <source>
        <dbReference type="ARBA" id="ARBA00022679"/>
    </source>
</evidence>
<evidence type="ECO:0000256" key="4">
    <source>
        <dbReference type="ARBA" id="ARBA00022603"/>
    </source>
</evidence>
<dbReference type="CDD" id="cd02440">
    <property type="entry name" value="AdoMet_MTases"/>
    <property type="match status" value="1"/>
</dbReference>
<dbReference type="EMBL" id="CP101717">
    <property type="protein sequence ID" value="WLD59227.1"/>
    <property type="molecule type" value="Genomic_DNA"/>
</dbReference>
<comment type="similarity">
    <text evidence="2 7">Belongs to the methyltransferase superfamily. L-isoaspartyl/D-aspartyl protein methyltransferase family.</text>
</comment>
<dbReference type="SUPFAM" id="SSF53335">
    <property type="entry name" value="S-adenosyl-L-methionine-dependent methyltransferases"/>
    <property type="match status" value="1"/>
</dbReference>
<dbReference type="FunFam" id="3.40.50.150:FF:000010">
    <property type="entry name" value="Protein-L-isoaspartate O-methyltransferase"/>
    <property type="match status" value="1"/>
</dbReference>
<dbReference type="InterPro" id="IPR029063">
    <property type="entry name" value="SAM-dependent_MTases_sf"/>
</dbReference>
<dbReference type="AlphaFoldDB" id="A0AB38YIR4"/>
<organism evidence="8">
    <name type="scientific">Salinispirillum sp. LH 10-3-1</name>
    <dbReference type="NCBI Taxonomy" id="2952525"/>
    <lineage>
        <taxon>Bacteria</taxon>
        <taxon>Pseudomonadati</taxon>
        <taxon>Pseudomonadota</taxon>
        <taxon>Gammaproteobacteria</taxon>
        <taxon>Oceanospirillales</taxon>
        <taxon>Saccharospirillaceae</taxon>
        <taxon>Salinispirillum</taxon>
    </lineage>
</organism>
<dbReference type="NCBIfam" id="NF001453">
    <property type="entry name" value="PRK00312.1"/>
    <property type="match status" value="1"/>
</dbReference>
<dbReference type="Pfam" id="PF01135">
    <property type="entry name" value="PCMT"/>
    <property type="match status" value="1"/>
</dbReference>
<dbReference type="GO" id="GO:0004719">
    <property type="term" value="F:protein-L-isoaspartate (D-aspartate) O-methyltransferase activity"/>
    <property type="evidence" value="ECO:0007669"/>
    <property type="project" value="UniProtKB-UniRule"/>
</dbReference>
<dbReference type="PANTHER" id="PTHR11579">
    <property type="entry name" value="PROTEIN-L-ISOASPARTATE O-METHYLTRANSFERASE"/>
    <property type="match status" value="1"/>
</dbReference>
<comment type="catalytic activity">
    <reaction evidence="7">
        <text>[protein]-L-isoaspartate + S-adenosyl-L-methionine = [protein]-L-isoaspartate alpha-methyl ester + S-adenosyl-L-homocysteine</text>
        <dbReference type="Rhea" id="RHEA:12705"/>
        <dbReference type="Rhea" id="RHEA-COMP:12143"/>
        <dbReference type="Rhea" id="RHEA-COMP:12144"/>
        <dbReference type="ChEBI" id="CHEBI:57856"/>
        <dbReference type="ChEBI" id="CHEBI:59789"/>
        <dbReference type="ChEBI" id="CHEBI:90596"/>
        <dbReference type="ChEBI" id="CHEBI:90598"/>
        <dbReference type="EC" id="2.1.1.77"/>
    </reaction>
</comment>
<accession>A0AB38YIR4</accession>
<evidence type="ECO:0000256" key="1">
    <source>
        <dbReference type="ARBA" id="ARBA00004496"/>
    </source>
</evidence>
<dbReference type="HAMAP" id="MF_00090">
    <property type="entry name" value="PIMT"/>
    <property type="match status" value="1"/>
</dbReference>
<dbReference type="NCBIfam" id="TIGR00080">
    <property type="entry name" value="pimt"/>
    <property type="match status" value="1"/>
</dbReference>
<gene>
    <name evidence="7" type="primary">pcm</name>
    <name evidence="8" type="ORF">NFC81_05420</name>
</gene>
<comment type="subcellular location">
    <subcellularLocation>
        <location evidence="1 7">Cytoplasm</location>
    </subcellularLocation>
</comment>
<comment type="function">
    <text evidence="7">Catalyzes the methyl esterification of L-isoaspartyl residues in peptides and proteins that result from spontaneous decomposition of normal L-aspartyl and L-asparaginyl residues. It plays a role in the repair and/or degradation of damaged proteins.</text>
</comment>
<protein>
    <recommendedName>
        <fullName evidence="7">Protein-L-isoaspartate O-methyltransferase</fullName>
        <ecNumber evidence="7">2.1.1.77</ecNumber>
    </recommendedName>
    <alternativeName>
        <fullName evidence="7">L-isoaspartyl protein carboxyl methyltransferase</fullName>
    </alternativeName>
    <alternativeName>
        <fullName evidence="7">Protein L-isoaspartyl methyltransferase</fullName>
    </alternativeName>
    <alternativeName>
        <fullName evidence="7">Protein-beta-aspartate methyltransferase</fullName>
        <shortName evidence="7">PIMT</shortName>
    </alternativeName>
</protein>
<dbReference type="PANTHER" id="PTHR11579:SF0">
    <property type="entry name" value="PROTEIN-L-ISOASPARTATE(D-ASPARTATE) O-METHYLTRANSFERASE"/>
    <property type="match status" value="1"/>
</dbReference>
<keyword evidence="5 7" id="KW-0808">Transferase</keyword>
<evidence type="ECO:0000256" key="3">
    <source>
        <dbReference type="ARBA" id="ARBA00022490"/>
    </source>
</evidence>
<feature type="active site" evidence="7">
    <location>
        <position position="74"/>
    </location>
</feature>
<dbReference type="InterPro" id="IPR000682">
    <property type="entry name" value="PCMT"/>
</dbReference>
<dbReference type="Gene3D" id="3.40.50.150">
    <property type="entry name" value="Vaccinia Virus protein VP39"/>
    <property type="match status" value="1"/>
</dbReference>
<dbReference type="PROSITE" id="PS01279">
    <property type="entry name" value="PCMT"/>
    <property type="match status" value="1"/>
</dbReference>
<evidence type="ECO:0000313" key="8">
    <source>
        <dbReference type="EMBL" id="WLD59227.1"/>
    </source>
</evidence>
<evidence type="ECO:0000256" key="7">
    <source>
        <dbReference type="HAMAP-Rule" id="MF_00090"/>
    </source>
</evidence>